<reference evidence="1 2" key="1">
    <citation type="journal article" date="2011" name="Nat. Genet.">
        <title>The genome of the mesopolyploid crop species Brassica rapa.</title>
        <authorList>
            <consortium name="Brassica rapa Genome Sequencing Project Consortium"/>
            <person name="Wang X."/>
            <person name="Wang H."/>
            <person name="Wang J."/>
            <person name="Sun R."/>
            <person name="Wu J."/>
            <person name="Liu S."/>
            <person name="Bai Y."/>
            <person name="Mun J.H."/>
            <person name="Bancroft I."/>
            <person name="Cheng F."/>
            <person name="Huang S."/>
            <person name="Li X."/>
            <person name="Hua W."/>
            <person name="Wang J."/>
            <person name="Wang X."/>
            <person name="Freeling M."/>
            <person name="Pires J.C."/>
            <person name="Paterson A.H."/>
            <person name="Chalhoub B."/>
            <person name="Wang B."/>
            <person name="Hayward A."/>
            <person name="Sharpe A.G."/>
            <person name="Park B.S."/>
            <person name="Weisshaar B."/>
            <person name="Liu B."/>
            <person name="Li B."/>
            <person name="Liu B."/>
            <person name="Tong C."/>
            <person name="Song C."/>
            <person name="Duran C."/>
            <person name="Peng C."/>
            <person name="Geng C."/>
            <person name="Koh C."/>
            <person name="Lin C."/>
            <person name="Edwards D."/>
            <person name="Mu D."/>
            <person name="Shen D."/>
            <person name="Soumpourou E."/>
            <person name="Li F."/>
            <person name="Fraser F."/>
            <person name="Conant G."/>
            <person name="Lassalle G."/>
            <person name="King G.J."/>
            <person name="Bonnema G."/>
            <person name="Tang H."/>
            <person name="Wang H."/>
            <person name="Belcram H."/>
            <person name="Zhou H."/>
            <person name="Hirakawa H."/>
            <person name="Abe H."/>
            <person name="Guo H."/>
            <person name="Wang H."/>
            <person name="Jin H."/>
            <person name="Parkin I.A."/>
            <person name="Batley J."/>
            <person name="Kim J.S."/>
            <person name="Just J."/>
            <person name="Li J."/>
            <person name="Xu J."/>
            <person name="Deng J."/>
            <person name="Kim J.A."/>
            <person name="Li J."/>
            <person name="Yu J."/>
            <person name="Meng J."/>
            <person name="Wang J."/>
            <person name="Min J."/>
            <person name="Poulain J."/>
            <person name="Wang J."/>
            <person name="Hatakeyama K."/>
            <person name="Wu K."/>
            <person name="Wang L."/>
            <person name="Fang L."/>
            <person name="Trick M."/>
            <person name="Links M.G."/>
            <person name="Zhao M."/>
            <person name="Jin M."/>
            <person name="Ramchiary N."/>
            <person name="Drou N."/>
            <person name="Berkman P.J."/>
            <person name="Cai Q."/>
            <person name="Huang Q."/>
            <person name="Li R."/>
            <person name="Tabata S."/>
            <person name="Cheng S."/>
            <person name="Zhang S."/>
            <person name="Zhang S."/>
            <person name="Huang S."/>
            <person name="Sato S."/>
            <person name="Sun S."/>
            <person name="Kwon S.J."/>
            <person name="Choi S.R."/>
            <person name="Lee T.H."/>
            <person name="Fan W."/>
            <person name="Zhao X."/>
            <person name="Tan X."/>
            <person name="Xu X."/>
            <person name="Wang Y."/>
            <person name="Qiu Y."/>
            <person name="Yin Y."/>
            <person name="Li Y."/>
            <person name="Du Y."/>
            <person name="Liao Y."/>
            <person name="Lim Y."/>
            <person name="Narusaka Y."/>
            <person name="Wang Y."/>
            <person name="Wang Z."/>
            <person name="Li Z."/>
            <person name="Wang Z."/>
            <person name="Xiong Z."/>
            <person name="Zhang Z."/>
        </authorList>
    </citation>
    <scope>NUCLEOTIDE SEQUENCE [LARGE SCALE GENOMIC DNA]</scope>
    <source>
        <strain evidence="1 2">cv. Chiifu-401-42</strain>
    </source>
</reference>
<name>M4ETV3_BRACM</name>
<reference evidence="1 2" key="2">
    <citation type="journal article" date="2018" name="Hortic Res">
        <title>Improved Brassica rapa reference genome by single-molecule sequencing and chromosome conformation capture technologies.</title>
        <authorList>
            <person name="Zhang L."/>
            <person name="Cai X."/>
            <person name="Wu J."/>
            <person name="Liu M."/>
            <person name="Grob S."/>
            <person name="Cheng F."/>
            <person name="Liang J."/>
            <person name="Cai C."/>
            <person name="Liu Z."/>
            <person name="Liu B."/>
            <person name="Wang F."/>
            <person name="Li S."/>
            <person name="Liu F."/>
            <person name="Li X."/>
            <person name="Cheng L."/>
            <person name="Yang W."/>
            <person name="Li M.H."/>
            <person name="Grossniklaus U."/>
            <person name="Zheng H."/>
            <person name="Wang X."/>
        </authorList>
    </citation>
    <scope>NUCLEOTIDE SEQUENCE [LARGE SCALE GENOMIC DNA]</scope>
    <source>
        <strain evidence="1 2">cv. Chiifu-401-42</strain>
    </source>
</reference>
<dbReference type="EnsemblPlants" id="Bra032235.1">
    <property type="protein sequence ID" value="Bra032235.1-P"/>
    <property type="gene ID" value="Bra032235"/>
</dbReference>
<organism evidence="1 2">
    <name type="scientific">Brassica campestris</name>
    <name type="common">Field mustard</name>
    <dbReference type="NCBI Taxonomy" id="3711"/>
    <lineage>
        <taxon>Eukaryota</taxon>
        <taxon>Viridiplantae</taxon>
        <taxon>Streptophyta</taxon>
        <taxon>Embryophyta</taxon>
        <taxon>Tracheophyta</taxon>
        <taxon>Spermatophyta</taxon>
        <taxon>Magnoliopsida</taxon>
        <taxon>eudicotyledons</taxon>
        <taxon>Gunneridae</taxon>
        <taxon>Pentapetalae</taxon>
        <taxon>rosids</taxon>
        <taxon>malvids</taxon>
        <taxon>Brassicales</taxon>
        <taxon>Brassicaceae</taxon>
        <taxon>Brassiceae</taxon>
        <taxon>Brassica</taxon>
    </lineage>
</organism>
<reference evidence="1" key="3">
    <citation type="submission" date="2023-03" db="UniProtKB">
        <authorList>
            <consortium name="EnsemblPlants"/>
        </authorList>
    </citation>
    <scope>IDENTIFICATION</scope>
    <source>
        <strain evidence="1">cv. Chiifu-401-42</strain>
    </source>
</reference>
<protein>
    <submittedName>
        <fullName evidence="1">Uncharacterized protein</fullName>
    </submittedName>
</protein>
<accession>M4ETV3</accession>
<dbReference type="OMA" id="FEVAISH"/>
<evidence type="ECO:0000313" key="1">
    <source>
        <dbReference type="EnsemblPlants" id="Bra032235.1-P"/>
    </source>
</evidence>
<keyword evidence="2" id="KW-1185">Reference proteome</keyword>
<proteinExistence type="predicted"/>
<dbReference type="Gramene" id="Bra032235.1">
    <property type="protein sequence ID" value="Bra032235.1-P"/>
    <property type="gene ID" value="Bra032235"/>
</dbReference>
<evidence type="ECO:0000313" key="2">
    <source>
        <dbReference type="Proteomes" id="UP000011750"/>
    </source>
</evidence>
<sequence length="388" mass="43148">MKWVRYGLREIASKGRRECMDSCHIDVLEELGHYAATEQNTRSVATIRTKLYLENIRCDVLLTEHDLLRKDILVFCGDLDVNFVILKRKYEMSSKKRTSKKGSSSANVHEELLVPKIECVSHSVDPAENEPWWVACYGLITPPKEKPFPVMTYRSVEEGSPSPNAAPTVATGLNSSKGKDIDVGDIEFSTDDYMLPGWDPDLAYGDGSSTSEIPIPDFDDIFAGLPLGFDAPPPTNKSGKPKVVTEGSRIINGAERKGKREIIELMKNRASQFQIEYGNLKDAFTLVGDYRECRGSVGSLWKTQADNYIFEKEMGLMKGGMKDHAHAEAPIPPIEGRIQGLWDPIPVSPDTVETMTEIPGDCEEVERPADAFGASLSGKFYFEPCEVE</sequence>
<dbReference type="HOGENOM" id="CLU_019862_1_1_1"/>
<dbReference type="InParanoid" id="M4ETV3"/>
<dbReference type="AlphaFoldDB" id="M4ETV3"/>
<dbReference type="Proteomes" id="UP000011750">
    <property type="component" value="Chromosome A05"/>
</dbReference>